<protein>
    <submittedName>
        <fullName evidence="2">Uncharacterized protein</fullName>
    </submittedName>
</protein>
<feature type="region of interest" description="Disordered" evidence="1">
    <location>
        <begin position="104"/>
        <end position="146"/>
    </location>
</feature>
<organism evidence="2 3">
    <name type="scientific">Ensete ventricosum</name>
    <name type="common">Abyssinian banana</name>
    <name type="synonym">Musa ensete</name>
    <dbReference type="NCBI Taxonomy" id="4639"/>
    <lineage>
        <taxon>Eukaryota</taxon>
        <taxon>Viridiplantae</taxon>
        <taxon>Streptophyta</taxon>
        <taxon>Embryophyta</taxon>
        <taxon>Tracheophyta</taxon>
        <taxon>Spermatophyta</taxon>
        <taxon>Magnoliopsida</taxon>
        <taxon>Liliopsida</taxon>
        <taxon>Zingiberales</taxon>
        <taxon>Musaceae</taxon>
        <taxon>Ensete</taxon>
    </lineage>
</organism>
<accession>A0A426YDM7</accession>
<dbReference type="EMBL" id="AMZH03013101">
    <property type="protein sequence ID" value="RRT49828.1"/>
    <property type="molecule type" value="Genomic_DNA"/>
</dbReference>
<proteinExistence type="predicted"/>
<name>A0A426YDM7_ENSVE</name>
<dbReference type="AlphaFoldDB" id="A0A426YDM7"/>
<reference evidence="2 3" key="1">
    <citation type="journal article" date="2014" name="Agronomy (Basel)">
        <title>A Draft Genome Sequence for Ensete ventricosum, the Drought-Tolerant Tree Against Hunger.</title>
        <authorList>
            <person name="Harrison J."/>
            <person name="Moore K.A."/>
            <person name="Paszkiewicz K."/>
            <person name="Jones T."/>
            <person name="Grant M."/>
            <person name="Ambacheew D."/>
            <person name="Muzemil S."/>
            <person name="Studholme D.J."/>
        </authorList>
    </citation>
    <scope>NUCLEOTIDE SEQUENCE [LARGE SCALE GENOMIC DNA]</scope>
</reference>
<sequence length="146" mass="16343">MRATRRRRRRVGEDGARYFFHPFFSSSSFFFFSSSSSSFFLPQSIADGHFWQYRPVASGPHTGKPGGLIHLLDLCLSIAESCVLPLVHSGIPCVGKLKQTANHWGRDTRGVRRKRKQTKKEEEEEGSGGGDEAVVGGERQPTTSEW</sequence>
<gene>
    <name evidence="2" type="ORF">B296_00046806</name>
</gene>
<comment type="caution">
    <text evidence="2">The sequence shown here is derived from an EMBL/GenBank/DDBJ whole genome shotgun (WGS) entry which is preliminary data.</text>
</comment>
<evidence type="ECO:0000313" key="3">
    <source>
        <dbReference type="Proteomes" id="UP000287651"/>
    </source>
</evidence>
<evidence type="ECO:0000256" key="1">
    <source>
        <dbReference type="SAM" id="MobiDB-lite"/>
    </source>
</evidence>
<evidence type="ECO:0000313" key="2">
    <source>
        <dbReference type="EMBL" id="RRT49828.1"/>
    </source>
</evidence>
<dbReference type="Proteomes" id="UP000287651">
    <property type="component" value="Unassembled WGS sequence"/>
</dbReference>